<gene>
    <name evidence="11" type="ORF">LX77_01569</name>
</gene>
<feature type="active site" description="Charge relay system" evidence="6">
    <location>
        <position position="393"/>
    </location>
</feature>
<dbReference type="Pfam" id="PF18962">
    <property type="entry name" value="Por_Secre_tail"/>
    <property type="match status" value="1"/>
</dbReference>
<dbReference type="EMBL" id="QLLQ01000004">
    <property type="protein sequence ID" value="RAJ25266.1"/>
    <property type="molecule type" value="Genomic_DNA"/>
</dbReference>
<dbReference type="OrthoDB" id="1407599at2"/>
<dbReference type="GO" id="GO:0006508">
    <property type="term" value="P:proteolysis"/>
    <property type="evidence" value="ECO:0007669"/>
    <property type="project" value="UniProtKB-KW"/>
</dbReference>
<dbReference type="CDD" id="cd07493">
    <property type="entry name" value="Peptidases_S8_9"/>
    <property type="match status" value="1"/>
</dbReference>
<dbReference type="InterPro" id="IPR036852">
    <property type="entry name" value="Peptidase_S8/S53_dom_sf"/>
</dbReference>
<evidence type="ECO:0000259" key="10">
    <source>
        <dbReference type="Pfam" id="PF18962"/>
    </source>
</evidence>
<dbReference type="PROSITE" id="PS00138">
    <property type="entry name" value="SUBTILASE_SER"/>
    <property type="match status" value="1"/>
</dbReference>
<evidence type="ECO:0000256" key="3">
    <source>
        <dbReference type="ARBA" id="ARBA00022729"/>
    </source>
</evidence>
<keyword evidence="3 8" id="KW-0732">Signal</keyword>
<evidence type="ECO:0000256" key="4">
    <source>
        <dbReference type="ARBA" id="ARBA00022801"/>
    </source>
</evidence>
<dbReference type="NCBIfam" id="TIGR04183">
    <property type="entry name" value="Por_Secre_tail"/>
    <property type="match status" value="1"/>
</dbReference>
<comment type="similarity">
    <text evidence="1 6 7">Belongs to the peptidase S8 family.</text>
</comment>
<feature type="active site" description="Charge relay system" evidence="6">
    <location>
        <position position="215"/>
    </location>
</feature>
<reference evidence="11 12" key="1">
    <citation type="submission" date="2018-06" db="EMBL/GenBank/DDBJ databases">
        <title>Genomic Encyclopedia of Archaeal and Bacterial Type Strains, Phase II (KMG-II): from individual species to whole genera.</title>
        <authorList>
            <person name="Goeker M."/>
        </authorList>
    </citation>
    <scope>NUCLEOTIDE SEQUENCE [LARGE SCALE GENOMIC DNA]</scope>
    <source>
        <strain evidence="11 12">DSM 12408</strain>
    </source>
</reference>
<dbReference type="InterPro" id="IPR017317">
    <property type="entry name" value="Pept_S8_subtilisin_bacteroid-2"/>
</dbReference>
<dbReference type="AlphaFoldDB" id="A0A1A7R352"/>
<dbReference type="SUPFAM" id="SSF52743">
    <property type="entry name" value="Subtilisin-like"/>
    <property type="match status" value="1"/>
</dbReference>
<evidence type="ECO:0000313" key="11">
    <source>
        <dbReference type="EMBL" id="RAJ25266.1"/>
    </source>
</evidence>
<dbReference type="PIRSF" id="PIRSF037903">
    <property type="entry name" value="Subtilisin_rel_GFO_2223"/>
    <property type="match status" value="1"/>
</dbReference>
<name>A0A1A7R352_9FLAO</name>
<evidence type="ECO:0000256" key="8">
    <source>
        <dbReference type="SAM" id="SignalP"/>
    </source>
</evidence>
<evidence type="ECO:0000256" key="1">
    <source>
        <dbReference type="ARBA" id="ARBA00011073"/>
    </source>
</evidence>
<evidence type="ECO:0000256" key="7">
    <source>
        <dbReference type="RuleBase" id="RU003355"/>
    </source>
</evidence>
<dbReference type="PROSITE" id="PS00136">
    <property type="entry name" value="SUBTILASE_ASP"/>
    <property type="match status" value="1"/>
</dbReference>
<dbReference type="Proteomes" id="UP000248987">
    <property type="component" value="Unassembled WGS sequence"/>
</dbReference>
<dbReference type="Gene3D" id="3.40.50.200">
    <property type="entry name" value="Peptidase S8/S53 domain"/>
    <property type="match status" value="1"/>
</dbReference>
<evidence type="ECO:0000256" key="5">
    <source>
        <dbReference type="ARBA" id="ARBA00022825"/>
    </source>
</evidence>
<dbReference type="RefSeq" id="WP_066432765.1">
    <property type="nucleotide sequence ID" value="NZ_LZRN01000011.1"/>
</dbReference>
<dbReference type="PRINTS" id="PR00723">
    <property type="entry name" value="SUBTILISIN"/>
</dbReference>
<protein>
    <submittedName>
        <fullName evidence="11">Putative secreted protein (Por secretion system target)</fullName>
    </submittedName>
</protein>
<evidence type="ECO:0000313" key="12">
    <source>
        <dbReference type="Proteomes" id="UP000248987"/>
    </source>
</evidence>
<keyword evidence="4 6" id="KW-0378">Hydrolase</keyword>
<keyword evidence="12" id="KW-1185">Reference proteome</keyword>
<dbReference type="InterPro" id="IPR015500">
    <property type="entry name" value="Peptidase_S8_subtilisin-rel"/>
</dbReference>
<keyword evidence="2 6" id="KW-0645">Protease</keyword>
<evidence type="ECO:0000259" key="9">
    <source>
        <dbReference type="Pfam" id="PF00082"/>
    </source>
</evidence>
<feature type="domain" description="Secretion system C-terminal sorting" evidence="10">
    <location>
        <begin position="463"/>
        <end position="532"/>
    </location>
</feature>
<evidence type="ECO:0000256" key="6">
    <source>
        <dbReference type="PROSITE-ProRule" id="PRU01240"/>
    </source>
</evidence>
<accession>A0A1A7R352</accession>
<dbReference type="InterPro" id="IPR023827">
    <property type="entry name" value="Peptidase_S8_Asp-AS"/>
</dbReference>
<dbReference type="PANTHER" id="PTHR43806">
    <property type="entry name" value="PEPTIDASE S8"/>
    <property type="match status" value="1"/>
</dbReference>
<sequence length="535" mass="58141">MKSLLFFLCCISNAVFAQQDAWVYFADKENVEVAIQTPINLLSQQAIARKKAYNISIDSRDVPINPSYISQLKTAKGIRVMAKSKWMNAVHVRGEASDIRALFDLEFVSTIDFADKNLDDLSRSSIQNNKFAIEDGLIDFDYGRAQNQVDMINVDALHMENFTGQGIIIAVLDSGFPNVDTMSSFSRLRSNNGLLGGYDFVNRTLAIYDAAANSHGTRVLSTMAGYIENDYVGTAPDASYYLFRTEDAASENPVEESYWVEAAERADSLGAHIINSSLGYNKYDNASYNYTPSDMDGNTTFISRGANIASQKGMIVVNSAGNSGANSWGIVTAPADASGVFTVGAVNGDGIYAAFSSRGSSTQPTQKPDVVAQGLGSIVIDETDTIVNNIGTSFSAPIVAGAIACLWQALPEANAEEMKQYVRLSSSQYRLPDYFLGFGIPDFQLALSLGSSMMGEGDAVIKIYPNPVSTQLYIQTPPSTALRTLTVYDAIGKKIIEKIYSNTSFNLDVSHFASGFYTLTISSETTSFNFKFIKS</sequence>
<feature type="chain" id="PRO_5030025552" evidence="8">
    <location>
        <begin position="18"/>
        <end position="535"/>
    </location>
</feature>
<evidence type="ECO:0000256" key="2">
    <source>
        <dbReference type="ARBA" id="ARBA00022670"/>
    </source>
</evidence>
<dbReference type="InterPro" id="IPR000209">
    <property type="entry name" value="Peptidase_S8/S53_dom"/>
</dbReference>
<feature type="domain" description="Peptidase S8/S53" evidence="9">
    <location>
        <begin position="164"/>
        <end position="439"/>
    </location>
</feature>
<comment type="caution">
    <text evidence="11">The sequence shown here is derived from an EMBL/GenBank/DDBJ whole genome shotgun (WGS) entry which is preliminary data.</text>
</comment>
<dbReference type="InterPro" id="IPR026444">
    <property type="entry name" value="Secre_tail"/>
</dbReference>
<proteinExistence type="inferred from homology"/>
<dbReference type="Pfam" id="PF00082">
    <property type="entry name" value="Peptidase_S8"/>
    <property type="match status" value="1"/>
</dbReference>
<dbReference type="InterPro" id="IPR023828">
    <property type="entry name" value="Peptidase_S8_Ser-AS"/>
</dbReference>
<organism evidence="11 12">
    <name type="scientific">Gelidibacter algens</name>
    <dbReference type="NCBI Taxonomy" id="49280"/>
    <lineage>
        <taxon>Bacteria</taxon>
        <taxon>Pseudomonadati</taxon>
        <taxon>Bacteroidota</taxon>
        <taxon>Flavobacteriia</taxon>
        <taxon>Flavobacteriales</taxon>
        <taxon>Flavobacteriaceae</taxon>
        <taxon>Gelidibacter</taxon>
    </lineage>
</organism>
<dbReference type="STRING" id="49280.A9996_07380"/>
<dbReference type="PANTHER" id="PTHR43806:SF67">
    <property type="entry name" value="EGF-LIKE DOMAIN-CONTAINING PROTEIN"/>
    <property type="match status" value="1"/>
</dbReference>
<feature type="signal peptide" evidence="8">
    <location>
        <begin position="1"/>
        <end position="17"/>
    </location>
</feature>
<dbReference type="InterPro" id="IPR050131">
    <property type="entry name" value="Peptidase_S8_subtilisin-like"/>
</dbReference>
<keyword evidence="5 6" id="KW-0720">Serine protease</keyword>
<feature type="active site" description="Charge relay system" evidence="6">
    <location>
        <position position="173"/>
    </location>
</feature>
<dbReference type="GO" id="GO:0004252">
    <property type="term" value="F:serine-type endopeptidase activity"/>
    <property type="evidence" value="ECO:0007669"/>
    <property type="project" value="UniProtKB-UniRule"/>
</dbReference>
<dbReference type="PROSITE" id="PS51892">
    <property type="entry name" value="SUBTILASE"/>
    <property type="match status" value="1"/>
</dbReference>